<proteinExistence type="predicted"/>
<dbReference type="Pfam" id="PF06011">
    <property type="entry name" value="TRP"/>
    <property type="match status" value="1"/>
</dbReference>
<feature type="signal peptide" evidence="3">
    <location>
        <begin position="1"/>
        <end position="24"/>
    </location>
</feature>
<dbReference type="PANTHER" id="PTHR31145:SF6">
    <property type="entry name" value="INTEGRAL MEMBRANE PROTEIN (AFU_ORTHOLOGUE AFUA_7G01610)"/>
    <property type="match status" value="1"/>
</dbReference>
<evidence type="ECO:0000256" key="1">
    <source>
        <dbReference type="SAM" id="MobiDB-lite"/>
    </source>
</evidence>
<feature type="compositionally biased region" description="Acidic residues" evidence="1">
    <location>
        <begin position="1085"/>
        <end position="1096"/>
    </location>
</feature>
<comment type="caution">
    <text evidence="5">The sequence shown here is derived from an EMBL/GenBank/DDBJ whole genome shotgun (WGS) entry which is preliminary data.</text>
</comment>
<feature type="transmembrane region" description="Helical" evidence="2">
    <location>
        <begin position="626"/>
        <end position="648"/>
    </location>
</feature>
<feature type="region of interest" description="Disordered" evidence="1">
    <location>
        <begin position="1030"/>
        <end position="1200"/>
    </location>
</feature>
<feature type="region of interest" description="Disordered" evidence="1">
    <location>
        <begin position="717"/>
        <end position="809"/>
    </location>
</feature>
<accession>A0A4Y7T8T8</accession>
<feature type="compositionally biased region" description="Polar residues" evidence="1">
    <location>
        <begin position="734"/>
        <end position="744"/>
    </location>
</feature>
<protein>
    <recommendedName>
        <fullName evidence="4">TRP C-terminal domain-containing protein</fullName>
    </recommendedName>
</protein>
<keyword evidence="6" id="KW-1185">Reference proteome</keyword>
<dbReference type="InterPro" id="IPR040241">
    <property type="entry name" value="TRP_Flc/Pkd2-like"/>
</dbReference>
<feature type="compositionally biased region" description="Polar residues" evidence="1">
    <location>
        <begin position="853"/>
        <end position="878"/>
    </location>
</feature>
<evidence type="ECO:0000256" key="2">
    <source>
        <dbReference type="SAM" id="Phobius"/>
    </source>
</evidence>
<dbReference type="STRING" id="71717.A0A4Y7T8T8"/>
<feature type="transmembrane region" description="Helical" evidence="2">
    <location>
        <begin position="573"/>
        <end position="591"/>
    </location>
</feature>
<dbReference type="AlphaFoldDB" id="A0A4Y7T8T8"/>
<dbReference type="InterPro" id="IPR010308">
    <property type="entry name" value="TRP_C"/>
</dbReference>
<reference evidence="5 6" key="1">
    <citation type="journal article" date="2019" name="Nat. Ecol. Evol.">
        <title>Megaphylogeny resolves global patterns of mushroom evolution.</title>
        <authorList>
            <person name="Varga T."/>
            <person name="Krizsan K."/>
            <person name="Foldi C."/>
            <person name="Dima B."/>
            <person name="Sanchez-Garcia M."/>
            <person name="Sanchez-Ramirez S."/>
            <person name="Szollosi G.J."/>
            <person name="Szarkandi J.G."/>
            <person name="Papp V."/>
            <person name="Albert L."/>
            <person name="Andreopoulos W."/>
            <person name="Angelini C."/>
            <person name="Antonin V."/>
            <person name="Barry K.W."/>
            <person name="Bougher N.L."/>
            <person name="Buchanan P."/>
            <person name="Buyck B."/>
            <person name="Bense V."/>
            <person name="Catcheside P."/>
            <person name="Chovatia M."/>
            <person name="Cooper J."/>
            <person name="Damon W."/>
            <person name="Desjardin D."/>
            <person name="Finy P."/>
            <person name="Geml J."/>
            <person name="Haridas S."/>
            <person name="Hughes K."/>
            <person name="Justo A."/>
            <person name="Karasinski D."/>
            <person name="Kautmanova I."/>
            <person name="Kiss B."/>
            <person name="Kocsube S."/>
            <person name="Kotiranta H."/>
            <person name="LaButti K.M."/>
            <person name="Lechner B.E."/>
            <person name="Liimatainen K."/>
            <person name="Lipzen A."/>
            <person name="Lukacs Z."/>
            <person name="Mihaltcheva S."/>
            <person name="Morgado L.N."/>
            <person name="Niskanen T."/>
            <person name="Noordeloos M.E."/>
            <person name="Ohm R.A."/>
            <person name="Ortiz-Santana B."/>
            <person name="Ovrebo C."/>
            <person name="Racz N."/>
            <person name="Riley R."/>
            <person name="Savchenko A."/>
            <person name="Shiryaev A."/>
            <person name="Soop K."/>
            <person name="Spirin V."/>
            <person name="Szebenyi C."/>
            <person name="Tomsovsky M."/>
            <person name="Tulloss R.E."/>
            <person name="Uehling J."/>
            <person name="Grigoriev I.V."/>
            <person name="Vagvolgyi C."/>
            <person name="Papp T."/>
            <person name="Martin F.M."/>
            <person name="Miettinen O."/>
            <person name="Hibbett D.S."/>
            <person name="Nagy L.G."/>
        </authorList>
    </citation>
    <scope>NUCLEOTIDE SEQUENCE [LARGE SCALE GENOMIC DNA]</scope>
    <source>
        <strain evidence="5 6">FP101781</strain>
    </source>
</reference>
<evidence type="ECO:0000313" key="5">
    <source>
        <dbReference type="EMBL" id="TEB30022.1"/>
    </source>
</evidence>
<dbReference type="OrthoDB" id="5312224at2759"/>
<feature type="compositionally biased region" description="Low complexity" evidence="1">
    <location>
        <begin position="921"/>
        <end position="944"/>
    </location>
</feature>
<keyword evidence="2" id="KW-0812">Transmembrane</keyword>
<feature type="transmembrane region" description="Helical" evidence="2">
    <location>
        <begin position="598"/>
        <end position="620"/>
    </location>
</feature>
<keyword evidence="2" id="KW-0472">Membrane</keyword>
<dbReference type="PANTHER" id="PTHR31145">
    <property type="entry name" value="INTEGRAL MEMBRANE PROTEIN (AFU_ORTHOLOGUE AFUA_7G01610)"/>
    <property type="match status" value="1"/>
</dbReference>
<name>A0A4Y7T8T8_COPMI</name>
<feature type="transmembrane region" description="Helical" evidence="2">
    <location>
        <begin position="489"/>
        <end position="509"/>
    </location>
</feature>
<feature type="transmembrane region" description="Helical" evidence="2">
    <location>
        <begin position="660"/>
        <end position="682"/>
    </location>
</feature>
<evidence type="ECO:0000259" key="4">
    <source>
        <dbReference type="Pfam" id="PF06011"/>
    </source>
</evidence>
<keyword evidence="2" id="KW-1133">Transmembrane helix</keyword>
<sequence length="1200" mass="127985">MSKSSSLLLLSLLSLLSFLLLTRADPVTLPFLDCYDTSKGVDNKFTIDAVYAQVLENEEFGTFLNLTVFGSSPTEIVGFTNSSSSLATLFTTTSILTLNAFTNSTYLCERMRPKSPLPSLEGSNKTDYCPITAGEFAFAQSIPWGNNRELTTLHTRLRAVDPFGDEVLCLDVETTPLDPTSGSIYGKAYIILWSTVGLTVAYWAVVGLARIQSAWNRGISRSGKGLWGRAQSAGFILASAVSGERLANSPALLRFCTPSMRDIIFHTQWCALLGMVAVEWPQFAYPLLTQTAWSTLAYNVSLTTGARDNHWDPFQNPLYIVPNVPNVIYHLPSDASHGISSFAYTLGVRPQDLFPTCLILFLGIIAGTIVITGVFWFIDVFVTSVLQRFTGNNTSTYGPTGRGVKSPAFGNTTSKEVESPLGLLEEDRSLSNGKGLGFVVPATSSGNGLSASPSGEPRDRGFYRSSWWCFPRLRSDIGSFHGNVLHGNLVRILILFHLPVTVFSCYQMTLPRSVVPQSSTALAALSFVFISVLIPAHLVIRVTFTSTNKLYDDMRTLLSLGPLYNHYRHGSQLFASLLFATNLAFGVTIGAGQKSGTAQAIIILVVEVISALVTSIWLPWGAGASMGLISFLFCVARIVVAVLLVILTPTISIGTGPGGWVAYGIMIVLALVYLALVLLLIVKIVEALVRIFGQVPFDRSRHVVDSGLVWRLRNKRRGKGRNNGQSGKYKGSDLGTSPSSQNLGSGLLRERRPSDLSSYNPPAALLRGDTASENGSLSGPRFLGGADSRKASTHSQPPSVLRPEHANQPYREETDMSWWNESEGQGGAFIMGAWQPFAGQPVSVANNGGYSPVANPQATPQVSSIKPSPQAATPSTGFSRVGGGRAHIDSPYSIHPTGNNHSQSGFQNPSSSTQAFPSIGSQSAVPPSASQPPSSQPTPAATSVHTLSSSHQPLQASPNSYPPSNHHSRYLVDDDPLPLSSVRQAHPHSDYGQLPPGAMQPAHIRTKSQTAIIEDAGTLLYGPNLNAGGNSGSQSGISARFSLSNPNHPSLQPIKIPSTSGGLGPPSASIHPTSAPPLSKFTLAADDDDRDDESATEDQAQKKKWYQLRKKRPHSSEGRTTTTATPTAPSAISGSSSSVPLALDQEGAGEGSAGATDGGATPQRSFVVIRKPMGSSGRLNQMGTGASGSGQGTRSRPPTR</sequence>
<dbReference type="EMBL" id="QPFP01000024">
    <property type="protein sequence ID" value="TEB30022.1"/>
    <property type="molecule type" value="Genomic_DNA"/>
</dbReference>
<feature type="transmembrane region" description="Helical" evidence="2">
    <location>
        <begin position="521"/>
        <end position="544"/>
    </location>
</feature>
<feature type="compositionally biased region" description="Low complexity" evidence="1">
    <location>
        <begin position="1120"/>
        <end position="1140"/>
    </location>
</feature>
<organism evidence="5 6">
    <name type="scientific">Coprinellus micaceus</name>
    <name type="common">Glistening ink-cap mushroom</name>
    <name type="synonym">Coprinus micaceus</name>
    <dbReference type="NCBI Taxonomy" id="71717"/>
    <lineage>
        <taxon>Eukaryota</taxon>
        <taxon>Fungi</taxon>
        <taxon>Dikarya</taxon>
        <taxon>Basidiomycota</taxon>
        <taxon>Agaricomycotina</taxon>
        <taxon>Agaricomycetes</taxon>
        <taxon>Agaricomycetidae</taxon>
        <taxon>Agaricales</taxon>
        <taxon>Agaricineae</taxon>
        <taxon>Psathyrellaceae</taxon>
        <taxon>Coprinellus</taxon>
    </lineage>
</organism>
<keyword evidence="3" id="KW-0732">Signal</keyword>
<feature type="compositionally biased region" description="Basic residues" evidence="1">
    <location>
        <begin position="1102"/>
        <end position="1113"/>
    </location>
</feature>
<feature type="transmembrane region" description="Helical" evidence="2">
    <location>
        <begin position="190"/>
        <end position="211"/>
    </location>
</feature>
<feature type="region of interest" description="Disordered" evidence="1">
    <location>
        <begin position="853"/>
        <end position="1004"/>
    </location>
</feature>
<feature type="compositionally biased region" description="Polar residues" evidence="1">
    <location>
        <begin position="945"/>
        <end position="956"/>
    </location>
</feature>
<feature type="domain" description="TRP C-terminal" evidence="4">
    <location>
        <begin position="483"/>
        <end position="690"/>
    </location>
</feature>
<evidence type="ECO:0000313" key="6">
    <source>
        <dbReference type="Proteomes" id="UP000298030"/>
    </source>
</evidence>
<dbReference type="GO" id="GO:0055085">
    <property type="term" value="P:transmembrane transport"/>
    <property type="evidence" value="ECO:0007669"/>
    <property type="project" value="TreeGrafter"/>
</dbReference>
<dbReference type="Proteomes" id="UP000298030">
    <property type="component" value="Unassembled WGS sequence"/>
</dbReference>
<feature type="compositionally biased region" description="Polar residues" evidence="1">
    <location>
        <begin position="896"/>
        <end position="920"/>
    </location>
</feature>
<feature type="chain" id="PRO_5021493225" description="TRP C-terminal domain-containing protein" evidence="3">
    <location>
        <begin position="25"/>
        <end position="1200"/>
    </location>
</feature>
<gene>
    <name evidence="5" type="ORF">FA13DRAFT_1764545</name>
</gene>
<dbReference type="GO" id="GO:0016020">
    <property type="term" value="C:membrane"/>
    <property type="evidence" value="ECO:0007669"/>
    <property type="project" value="TreeGrafter"/>
</dbReference>
<feature type="compositionally biased region" description="Polar residues" evidence="1">
    <location>
        <begin position="1032"/>
        <end position="1050"/>
    </location>
</feature>
<feature type="transmembrane region" description="Helical" evidence="2">
    <location>
        <begin position="358"/>
        <end position="378"/>
    </location>
</feature>
<evidence type="ECO:0000256" key="3">
    <source>
        <dbReference type="SAM" id="SignalP"/>
    </source>
</evidence>